<evidence type="ECO:0000256" key="2">
    <source>
        <dbReference type="ARBA" id="ARBA00022801"/>
    </source>
</evidence>
<feature type="signal peptide" evidence="4">
    <location>
        <begin position="1"/>
        <end position="21"/>
    </location>
</feature>
<dbReference type="InterPro" id="IPR050792">
    <property type="entry name" value="ADP-ribosylglycohydrolase"/>
</dbReference>
<keyword evidence="2 5" id="KW-0378">Hydrolase</keyword>
<gene>
    <name evidence="5" type="ORF">SAMN02745220_02468</name>
</gene>
<dbReference type="STRING" id="1121416.SAMN02745220_02468"/>
<feature type="binding site" evidence="3">
    <location>
        <position position="258"/>
    </location>
    <ligand>
        <name>Mg(2+)</name>
        <dbReference type="ChEBI" id="CHEBI:18420"/>
        <label>1</label>
    </ligand>
</feature>
<reference evidence="5 6" key="1">
    <citation type="submission" date="2016-12" db="EMBL/GenBank/DDBJ databases">
        <authorList>
            <person name="Song W.-J."/>
            <person name="Kurnit D.M."/>
        </authorList>
    </citation>
    <scope>NUCLEOTIDE SEQUENCE [LARGE SCALE GENOMIC DNA]</scope>
    <source>
        <strain evidence="5 6">DSM 18488</strain>
    </source>
</reference>
<dbReference type="SUPFAM" id="SSF101478">
    <property type="entry name" value="ADP-ribosylglycohydrolase"/>
    <property type="match status" value="1"/>
</dbReference>
<dbReference type="Gene3D" id="1.10.4080.10">
    <property type="entry name" value="ADP-ribosylation/Crystallin J1"/>
    <property type="match status" value="1"/>
</dbReference>
<evidence type="ECO:0000256" key="3">
    <source>
        <dbReference type="PIRSR" id="PIRSR605502-1"/>
    </source>
</evidence>
<dbReference type="InterPro" id="IPR036705">
    <property type="entry name" value="Ribosyl_crysJ1_sf"/>
</dbReference>
<dbReference type="GO" id="GO:0046872">
    <property type="term" value="F:metal ion binding"/>
    <property type="evidence" value="ECO:0007669"/>
    <property type="project" value="UniProtKB-KW"/>
</dbReference>
<dbReference type="RefSeq" id="WP_073613763.1">
    <property type="nucleotide sequence ID" value="NZ_FRFE01000011.1"/>
</dbReference>
<name>A0A1M7Y842_9BACT</name>
<dbReference type="EMBL" id="FRFE01000011">
    <property type="protein sequence ID" value="SHO48789.1"/>
    <property type="molecule type" value="Genomic_DNA"/>
</dbReference>
<evidence type="ECO:0000256" key="1">
    <source>
        <dbReference type="ARBA" id="ARBA00010702"/>
    </source>
</evidence>
<dbReference type="AlphaFoldDB" id="A0A1M7Y842"/>
<dbReference type="Proteomes" id="UP000184603">
    <property type="component" value="Unassembled WGS sequence"/>
</dbReference>
<evidence type="ECO:0000313" key="5">
    <source>
        <dbReference type="EMBL" id="SHO48789.1"/>
    </source>
</evidence>
<dbReference type="InterPro" id="IPR005502">
    <property type="entry name" value="Ribosyl_crysJ1"/>
</dbReference>
<evidence type="ECO:0000313" key="6">
    <source>
        <dbReference type="Proteomes" id="UP000184603"/>
    </source>
</evidence>
<comment type="cofactor">
    <cofactor evidence="3">
        <name>Mg(2+)</name>
        <dbReference type="ChEBI" id="CHEBI:18420"/>
    </cofactor>
    <text evidence="3">Binds 2 magnesium ions per subunit.</text>
</comment>
<keyword evidence="3" id="KW-0460">Magnesium</keyword>
<sequence>MTTKACAMVLASFAADSLALAAHWIYDTEKIDHEFGLIDQLLPPAIDAYHGNRHKGDFTHYGDQTLLLLKHLARNKHFSLQHFADEWREFAASYDGYVDKATQKTLSAMKEGKSPSACGSGSSDLGGPARIAPLVYWYHNDPERLMETAHEQTRLTHTGSGVDAGTEFLVHTTLNVLDGATPREAIEDAIDRGVEDLDLDLRLRRSLDTADEDSRKVIDEFGQMCSIAAALPGAVHLVLAHQDNLREALIANVMAGGDSAARGLAVGMILGAYQGVEDIEHDWLAQMRATAEIKEYLAMAP</sequence>
<accession>A0A1M7Y842</accession>
<comment type="similarity">
    <text evidence="1">Belongs to the ADP-ribosylglycohydrolase family.</text>
</comment>
<feature type="binding site" evidence="3">
    <location>
        <position position="59"/>
    </location>
    <ligand>
        <name>Mg(2+)</name>
        <dbReference type="ChEBI" id="CHEBI:18420"/>
        <label>1</label>
    </ligand>
</feature>
<feature type="chain" id="PRO_5012478233" evidence="4">
    <location>
        <begin position="22"/>
        <end position="301"/>
    </location>
</feature>
<dbReference type="PANTHER" id="PTHR16222:SF24">
    <property type="entry name" value="ADP-RIBOSYLHYDROLASE ARH3"/>
    <property type="match status" value="1"/>
</dbReference>
<dbReference type="Pfam" id="PF03747">
    <property type="entry name" value="ADP_ribosyl_GH"/>
    <property type="match status" value="1"/>
</dbReference>
<evidence type="ECO:0000256" key="4">
    <source>
        <dbReference type="SAM" id="SignalP"/>
    </source>
</evidence>
<keyword evidence="6" id="KW-1185">Reference proteome</keyword>
<dbReference type="GO" id="GO:0016787">
    <property type="term" value="F:hydrolase activity"/>
    <property type="evidence" value="ECO:0007669"/>
    <property type="project" value="UniProtKB-KW"/>
</dbReference>
<protein>
    <submittedName>
        <fullName evidence="5">ADP-ribosylglycohydrolase</fullName>
    </submittedName>
</protein>
<keyword evidence="3" id="KW-0479">Metal-binding</keyword>
<dbReference type="PANTHER" id="PTHR16222">
    <property type="entry name" value="ADP-RIBOSYLGLYCOHYDROLASE"/>
    <property type="match status" value="1"/>
</dbReference>
<keyword evidence="4" id="KW-0732">Signal</keyword>
<proteinExistence type="inferred from homology"/>
<organism evidence="5 6">
    <name type="scientific">Desulfopila aestuarii DSM 18488</name>
    <dbReference type="NCBI Taxonomy" id="1121416"/>
    <lineage>
        <taxon>Bacteria</taxon>
        <taxon>Pseudomonadati</taxon>
        <taxon>Thermodesulfobacteriota</taxon>
        <taxon>Desulfobulbia</taxon>
        <taxon>Desulfobulbales</taxon>
        <taxon>Desulfocapsaceae</taxon>
        <taxon>Desulfopila</taxon>
    </lineage>
</organism>
<dbReference type="OrthoDB" id="5297797at2"/>